<evidence type="ECO:0000256" key="1">
    <source>
        <dbReference type="SAM" id="MobiDB-lite"/>
    </source>
</evidence>
<name>A0A167D369_9HYPO</name>
<dbReference type="OrthoDB" id="2687876at2759"/>
<organism evidence="2 3">
    <name type="scientific">Beauveria brongniartii RCEF 3172</name>
    <dbReference type="NCBI Taxonomy" id="1081107"/>
    <lineage>
        <taxon>Eukaryota</taxon>
        <taxon>Fungi</taxon>
        <taxon>Dikarya</taxon>
        <taxon>Ascomycota</taxon>
        <taxon>Pezizomycotina</taxon>
        <taxon>Sordariomycetes</taxon>
        <taxon>Hypocreomycetidae</taxon>
        <taxon>Hypocreales</taxon>
        <taxon>Cordycipitaceae</taxon>
        <taxon>Beauveria</taxon>
        <taxon>Beauveria brongniartii</taxon>
    </lineage>
</organism>
<dbReference type="EMBL" id="AZHA01000015">
    <property type="protein sequence ID" value="OAA41891.1"/>
    <property type="molecule type" value="Genomic_DNA"/>
</dbReference>
<proteinExistence type="predicted"/>
<gene>
    <name evidence="2" type="ORF">BBO_05250</name>
</gene>
<protein>
    <submittedName>
        <fullName evidence="2">Uncharacterized protein</fullName>
    </submittedName>
</protein>
<reference evidence="2 3" key="1">
    <citation type="journal article" date="2016" name="Genome Biol. Evol.">
        <title>Divergent and convergent evolution of fungal pathogenicity.</title>
        <authorList>
            <person name="Shang Y."/>
            <person name="Xiao G."/>
            <person name="Zheng P."/>
            <person name="Cen K."/>
            <person name="Zhan S."/>
            <person name="Wang C."/>
        </authorList>
    </citation>
    <scope>NUCLEOTIDE SEQUENCE [LARGE SCALE GENOMIC DNA]</scope>
    <source>
        <strain evidence="2 3">RCEF 3172</strain>
    </source>
</reference>
<dbReference type="AlphaFoldDB" id="A0A167D369"/>
<comment type="caution">
    <text evidence="2">The sequence shown here is derived from an EMBL/GenBank/DDBJ whole genome shotgun (WGS) entry which is preliminary data.</text>
</comment>
<feature type="region of interest" description="Disordered" evidence="1">
    <location>
        <begin position="148"/>
        <end position="171"/>
    </location>
</feature>
<keyword evidence="3" id="KW-1185">Reference proteome</keyword>
<evidence type="ECO:0000313" key="2">
    <source>
        <dbReference type="EMBL" id="OAA41891.1"/>
    </source>
</evidence>
<accession>A0A167D369</accession>
<sequence length="171" mass="18739">MSGTCPRHSGGQVGKFALINAVLDGVPSMRAVPGIYSPNEKKIATRMALVDYEAARQAGIALHGSLTALKRRVRDSGNESKADPFDGKSGNPLRFAAIVQLPWLNRTTEIMDPGFHCLGCQRARERPLHFRRRFTDVSFGKHLQMSGSIQADGEQSYRHLDDGKGETSDDS</sequence>
<evidence type="ECO:0000313" key="3">
    <source>
        <dbReference type="Proteomes" id="UP000076863"/>
    </source>
</evidence>
<dbReference type="Proteomes" id="UP000076863">
    <property type="component" value="Unassembled WGS sequence"/>
</dbReference>
<feature type="compositionally biased region" description="Basic and acidic residues" evidence="1">
    <location>
        <begin position="155"/>
        <end position="171"/>
    </location>
</feature>